<accession>N0B6X9</accession>
<dbReference type="AlphaFoldDB" id="N0B6X9"/>
<dbReference type="HOGENOM" id="CLU_2342954_0_0_5"/>
<protein>
    <submittedName>
        <fullName evidence="1">Uncharacterized protein</fullName>
    </submittedName>
</protein>
<evidence type="ECO:0000313" key="2">
    <source>
        <dbReference type="Proteomes" id="UP000005952"/>
    </source>
</evidence>
<organism evidence="1 2">
    <name type="scientific">Hyphomicrobium denitrificans 1NES1</name>
    <dbReference type="NCBI Taxonomy" id="670307"/>
    <lineage>
        <taxon>Bacteria</taxon>
        <taxon>Pseudomonadati</taxon>
        <taxon>Pseudomonadota</taxon>
        <taxon>Alphaproteobacteria</taxon>
        <taxon>Hyphomicrobiales</taxon>
        <taxon>Hyphomicrobiaceae</taxon>
        <taxon>Hyphomicrobium</taxon>
    </lineage>
</organism>
<gene>
    <name evidence="1" type="ORF">HYPDE_23073</name>
</gene>
<keyword evidence="2" id="KW-1185">Reference proteome</keyword>
<dbReference type="STRING" id="670307.HYPDE_23073"/>
<name>N0B6X9_9HYPH</name>
<dbReference type="EMBL" id="CP005587">
    <property type="protein sequence ID" value="AGK56301.1"/>
    <property type="molecule type" value="Genomic_DNA"/>
</dbReference>
<evidence type="ECO:0000313" key="1">
    <source>
        <dbReference type="EMBL" id="AGK56301.1"/>
    </source>
</evidence>
<reference evidence="1 2" key="1">
    <citation type="journal article" date="2013" name="Genome Announc.">
        <title>Genome sequences for three denitrifying bacterial strains isolated from a uranium- and nitrate-contaminated subsurface environment.</title>
        <authorList>
            <person name="Venkatramanan R."/>
            <person name="Prakash O."/>
            <person name="Woyke T."/>
            <person name="Chain P."/>
            <person name="Goodwin L.A."/>
            <person name="Watson D."/>
            <person name="Brooks S."/>
            <person name="Kostka J.E."/>
            <person name="Green S.J."/>
        </authorList>
    </citation>
    <scope>NUCLEOTIDE SEQUENCE [LARGE SCALE GENOMIC DNA]</scope>
    <source>
        <strain evidence="1 2">1NES1</strain>
    </source>
</reference>
<dbReference type="Proteomes" id="UP000005952">
    <property type="component" value="Chromosome"/>
</dbReference>
<dbReference type="KEGG" id="hdt:HYPDE_23073"/>
<sequence length="97" mass="10930">MAALGWPKLIVLIDHISLGNRQQLLELADKTTAKELASILEKRRPWTKRIVLHLTEAQYHVLEQAILAYGGIRDERDPYELAGKEEALVKALSSKKG</sequence>
<proteinExistence type="predicted"/>